<comment type="caution">
    <text evidence="1">The sequence shown here is derived from an EMBL/GenBank/DDBJ whole genome shotgun (WGS) entry which is preliminary data.</text>
</comment>
<dbReference type="AlphaFoldDB" id="A0A0F9BNM7"/>
<feature type="non-terminal residue" evidence="1">
    <location>
        <position position="72"/>
    </location>
</feature>
<accession>A0A0F9BNM7</accession>
<evidence type="ECO:0000313" key="1">
    <source>
        <dbReference type="EMBL" id="KKK92199.1"/>
    </source>
</evidence>
<organism evidence="1">
    <name type="scientific">marine sediment metagenome</name>
    <dbReference type="NCBI Taxonomy" id="412755"/>
    <lineage>
        <taxon>unclassified sequences</taxon>
        <taxon>metagenomes</taxon>
        <taxon>ecological metagenomes</taxon>
    </lineage>
</organism>
<proteinExistence type="predicted"/>
<name>A0A0F9BNM7_9ZZZZ</name>
<reference evidence="1" key="1">
    <citation type="journal article" date="2015" name="Nature">
        <title>Complex archaea that bridge the gap between prokaryotes and eukaryotes.</title>
        <authorList>
            <person name="Spang A."/>
            <person name="Saw J.H."/>
            <person name="Jorgensen S.L."/>
            <person name="Zaremba-Niedzwiedzka K."/>
            <person name="Martijn J."/>
            <person name="Lind A.E."/>
            <person name="van Eijk R."/>
            <person name="Schleper C."/>
            <person name="Guy L."/>
            <person name="Ettema T.J."/>
        </authorList>
    </citation>
    <scope>NUCLEOTIDE SEQUENCE</scope>
</reference>
<protein>
    <submittedName>
        <fullName evidence="1">Uncharacterized protein</fullName>
    </submittedName>
</protein>
<dbReference type="EMBL" id="LAZR01048323">
    <property type="protein sequence ID" value="KKK92199.1"/>
    <property type="molecule type" value="Genomic_DNA"/>
</dbReference>
<gene>
    <name evidence="1" type="ORF">LCGC14_2705340</name>
</gene>
<sequence>MPIRVLDNTFIFHKVGGQEIVFEVSNEDTSSATLQYYGYISSFGSWIIQRFKIKTNAIIYTYAAGKTRTVYD</sequence>